<keyword evidence="3" id="KW-1185">Reference proteome</keyword>
<gene>
    <name evidence="2" type="ORF">Ccrd_026126</name>
</gene>
<sequence>MVDDCSGVKIAPMVRWVSTALGSTDMLGLPSSFASFDYFLLLVPCFAKLFLSECPICCMLLIC</sequence>
<dbReference type="Gramene" id="KVG89788">
    <property type="protein sequence ID" value="KVG89788"/>
    <property type="gene ID" value="Ccrd_026126"/>
</dbReference>
<keyword evidence="1" id="KW-0472">Membrane</keyword>
<accession>A0A103SPA7</accession>
<dbReference type="Proteomes" id="UP000243975">
    <property type="component" value="Unassembled WGS sequence"/>
</dbReference>
<protein>
    <submittedName>
        <fullName evidence="2">Uncharacterized protein</fullName>
    </submittedName>
</protein>
<keyword evidence="1" id="KW-1133">Transmembrane helix</keyword>
<evidence type="ECO:0000313" key="2">
    <source>
        <dbReference type="EMBL" id="KVG89788.1"/>
    </source>
</evidence>
<proteinExistence type="predicted"/>
<evidence type="ECO:0000313" key="3">
    <source>
        <dbReference type="Proteomes" id="UP000243975"/>
    </source>
</evidence>
<dbReference type="AlphaFoldDB" id="A0A103SPA7"/>
<name>A0A103SPA7_CYNCS</name>
<organism evidence="2 3">
    <name type="scientific">Cynara cardunculus var. scolymus</name>
    <name type="common">Globe artichoke</name>
    <name type="synonym">Cynara scolymus</name>
    <dbReference type="NCBI Taxonomy" id="59895"/>
    <lineage>
        <taxon>Eukaryota</taxon>
        <taxon>Viridiplantae</taxon>
        <taxon>Streptophyta</taxon>
        <taxon>Embryophyta</taxon>
        <taxon>Tracheophyta</taxon>
        <taxon>Spermatophyta</taxon>
        <taxon>Magnoliopsida</taxon>
        <taxon>eudicotyledons</taxon>
        <taxon>Gunneridae</taxon>
        <taxon>Pentapetalae</taxon>
        <taxon>asterids</taxon>
        <taxon>campanulids</taxon>
        <taxon>Asterales</taxon>
        <taxon>Asteraceae</taxon>
        <taxon>Carduoideae</taxon>
        <taxon>Cardueae</taxon>
        <taxon>Carduinae</taxon>
        <taxon>Cynara</taxon>
    </lineage>
</organism>
<feature type="transmembrane region" description="Helical" evidence="1">
    <location>
        <begin position="38"/>
        <end position="62"/>
    </location>
</feature>
<dbReference type="EMBL" id="LEKV01007472">
    <property type="protein sequence ID" value="KVG89788.1"/>
    <property type="molecule type" value="Genomic_DNA"/>
</dbReference>
<keyword evidence="1" id="KW-0812">Transmembrane</keyword>
<evidence type="ECO:0000256" key="1">
    <source>
        <dbReference type="SAM" id="Phobius"/>
    </source>
</evidence>
<reference evidence="2 3" key="1">
    <citation type="journal article" date="2016" name="Sci. Rep.">
        <title>The genome sequence of the outbreeding globe artichoke constructed de novo incorporating a phase-aware low-pass sequencing strategy of F1 progeny.</title>
        <authorList>
            <person name="Scaglione D."/>
            <person name="Reyes-Chin-Wo S."/>
            <person name="Acquadro A."/>
            <person name="Froenicke L."/>
            <person name="Portis E."/>
            <person name="Beitel C."/>
            <person name="Tirone M."/>
            <person name="Mauro R."/>
            <person name="Lo Monaco A."/>
            <person name="Mauromicale G."/>
            <person name="Faccioli P."/>
            <person name="Cattivelli L."/>
            <person name="Rieseberg L."/>
            <person name="Michelmore R."/>
            <person name="Lanteri S."/>
        </authorList>
    </citation>
    <scope>NUCLEOTIDE SEQUENCE [LARGE SCALE GENOMIC DNA]</scope>
    <source>
        <strain evidence="2">2C</strain>
    </source>
</reference>
<comment type="caution">
    <text evidence="2">The sequence shown here is derived from an EMBL/GenBank/DDBJ whole genome shotgun (WGS) entry which is preliminary data.</text>
</comment>